<dbReference type="GO" id="GO:0005868">
    <property type="term" value="C:cytoplasmic dynein complex"/>
    <property type="evidence" value="ECO:0007669"/>
    <property type="project" value="TreeGrafter"/>
</dbReference>
<dbReference type="EMBL" id="GDID01005534">
    <property type="protein sequence ID" value="JAP91072.1"/>
    <property type="molecule type" value="Transcribed_RNA"/>
</dbReference>
<dbReference type="GO" id="GO:0005524">
    <property type="term" value="F:ATP binding"/>
    <property type="evidence" value="ECO:0007669"/>
    <property type="project" value="InterPro"/>
</dbReference>
<dbReference type="GO" id="GO:0007018">
    <property type="term" value="P:microtubule-based movement"/>
    <property type="evidence" value="ECO:0007669"/>
    <property type="project" value="InterPro"/>
</dbReference>
<dbReference type="GO" id="GO:0051959">
    <property type="term" value="F:dynein light intermediate chain binding"/>
    <property type="evidence" value="ECO:0007669"/>
    <property type="project" value="InterPro"/>
</dbReference>
<feature type="non-terminal residue" evidence="2">
    <location>
        <position position="88"/>
    </location>
</feature>
<organism evidence="2">
    <name type="scientific">Trepomonas sp. PC1</name>
    <dbReference type="NCBI Taxonomy" id="1076344"/>
    <lineage>
        <taxon>Eukaryota</taxon>
        <taxon>Metamonada</taxon>
        <taxon>Diplomonadida</taxon>
        <taxon>Hexamitidae</taxon>
        <taxon>Hexamitinae</taxon>
        <taxon>Trepomonas</taxon>
    </lineage>
</organism>
<protein>
    <submittedName>
        <fullName evidence="2">Dynein heavy chain</fullName>
    </submittedName>
</protein>
<dbReference type="InterPro" id="IPR035699">
    <property type="entry name" value="AAA_6"/>
</dbReference>
<gene>
    <name evidence="2" type="ORF">TPC1_17420</name>
</gene>
<dbReference type="GO" id="GO:0031122">
    <property type="term" value="P:cytoplasmic microtubule organization"/>
    <property type="evidence" value="ECO:0007669"/>
    <property type="project" value="TreeGrafter"/>
</dbReference>
<dbReference type="InterPro" id="IPR027417">
    <property type="entry name" value="P-loop_NTPase"/>
</dbReference>
<dbReference type="AlphaFoldDB" id="A0A146K2F2"/>
<evidence type="ECO:0000313" key="2">
    <source>
        <dbReference type="EMBL" id="JAP91072.1"/>
    </source>
</evidence>
<sequence>FEYHGTDQRIVQTSLTDFCYLISTQAMKDQLGIAPQGRAGTGKTESVKALAIQLGRPVLVFNTDENFNEAAVGRILIGACEVGSIVCF</sequence>
<dbReference type="GO" id="GO:0045505">
    <property type="term" value="F:dynein intermediate chain binding"/>
    <property type="evidence" value="ECO:0007669"/>
    <property type="project" value="InterPro"/>
</dbReference>
<proteinExistence type="predicted"/>
<dbReference type="GO" id="GO:0005938">
    <property type="term" value="C:cell cortex"/>
    <property type="evidence" value="ECO:0007669"/>
    <property type="project" value="TreeGrafter"/>
</dbReference>
<dbReference type="Gene3D" id="3.40.50.300">
    <property type="entry name" value="P-loop containing nucleotide triphosphate hydrolases"/>
    <property type="match status" value="1"/>
</dbReference>
<dbReference type="GO" id="GO:0008569">
    <property type="term" value="F:minus-end-directed microtubule motor activity"/>
    <property type="evidence" value="ECO:0007669"/>
    <property type="project" value="TreeGrafter"/>
</dbReference>
<dbReference type="SUPFAM" id="SSF52540">
    <property type="entry name" value="P-loop containing nucleoside triphosphate hydrolases"/>
    <property type="match status" value="1"/>
</dbReference>
<dbReference type="InterPro" id="IPR026983">
    <property type="entry name" value="DHC"/>
</dbReference>
<dbReference type="PANTHER" id="PTHR10676">
    <property type="entry name" value="DYNEIN HEAVY CHAIN FAMILY PROTEIN"/>
    <property type="match status" value="1"/>
</dbReference>
<dbReference type="GO" id="GO:0007052">
    <property type="term" value="P:mitotic spindle organization"/>
    <property type="evidence" value="ECO:0007669"/>
    <property type="project" value="TreeGrafter"/>
</dbReference>
<accession>A0A146K2F2</accession>
<dbReference type="PANTHER" id="PTHR10676:SF314">
    <property type="entry name" value="CYTOPLASMIC DYNEIN 1 HEAVY CHAIN 1"/>
    <property type="match status" value="1"/>
</dbReference>
<feature type="non-terminal residue" evidence="2">
    <location>
        <position position="1"/>
    </location>
</feature>
<dbReference type="Pfam" id="PF12774">
    <property type="entry name" value="AAA_6"/>
    <property type="match status" value="1"/>
</dbReference>
<reference evidence="2" key="1">
    <citation type="submission" date="2015-07" db="EMBL/GenBank/DDBJ databases">
        <title>Adaptation to a free-living lifestyle via gene acquisitions in the diplomonad Trepomonas sp. PC1.</title>
        <authorList>
            <person name="Xu F."/>
            <person name="Jerlstrom-Hultqvist J."/>
            <person name="Kolisko M."/>
            <person name="Simpson A.G.B."/>
            <person name="Roger A.J."/>
            <person name="Svard S.G."/>
            <person name="Andersson J.O."/>
        </authorList>
    </citation>
    <scope>NUCLEOTIDE SEQUENCE</scope>
    <source>
        <strain evidence="2">PC1</strain>
    </source>
</reference>
<name>A0A146K2F2_9EUKA</name>
<dbReference type="GO" id="GO:0007097">
    <property type="term" value="P:nuclear migration"/>
    <property type="evidence" value="ECO:0007669"/>
    <property type="project" value="TreeGrafter"/>
</dbReference>
<feature type="domain" description="Dynein heavy chain hydrolytic ATP-binding dynein motor region" evidence="1">
    <location>
        <begin position="1"/>
        <end position="88"/>
    </location>
</feature>
<dbReference type="GO" id="GO:0005881">
    <property type="term" value="C:cytoplasmic microtubule"/>
    <property type="evidence" value="ECO:0007669"/>
    <property type="project" value="TreeGrafter"/>
</dbReference>
<evidence type="ECO:0000259" key="1">
    <source>
        <dbReference type="Pfam" id="PF12774"/>
    </source>
</evidence>